<feature type="transmembrane region" description="Helical" evidence="1">
    <location>
        <begin position="156"/>
        <end position="176"/>
    </location>
</feature>
<comment type="caution">
    <text evidence="3">The sequence shown here is derived from an EMBL/GenBank/DDBJ whole genome shotgun (WGS) entry which is preliminary data.</text>
</comment>
<evidence type="ECO:0000259" key="2">
    <source>
        <dbReference type="Pfam" id="PF04892"/>
    </source>
</evidence>
<feature type="domain" description="VanZ-like" evidence="2">
    <location>
        <begin position="13"/>
        <end position="172"/>
    </location>
</feature>
<protein>
    <submittedName>
        <fullName evidence="3">VanZ family protein</fullName>
    </submittedName>
</protein>
<dbReference type="NCBIfam" id="NF037970">
    <property type="entry name" value="vanZ_1"/>
    <property type="match status" value="1"/>
</dbReference>
<accession>A0ABT5VVJ0</accession>
<dbReference type="RefSeq" id="WP_275110768.1">
    <property type="nucleotide sequence ID" value="NZ_JAKJSC010000004.1"/>
</dbReference>
<evidence type="ECO:0000313" key="3">
    <source>
        <dbReference type="EMBL" id="MDE5419438.1"/>
    </source>
</evidence>
<dbReference type="InterPro" id="IPR006976">
    <property type="entry name" value="VanZ-like"/>
</dbReference>
<feature type="transmembrane region" description="Helical" evidence="1">
    <location>
        <begin position="12"/>
        <end position="32"/>
    </location>
</feature>
<proteinExistence type="predicted"/>
<reference evidence="3 4" key="1">
    <citation type="submission" date="2022-01" db="EMBL/GenBank/DDBJ databases">
        <title>Labilibaculum sp. nov, a marine bacterium isolated from Antarctica.</title>
        <authorList>
            <person name="Dai W."/>
        </authorList>
    </citation>
    <scope>NUCLEOTIDE SEQUENCE [LARGE SCALE GENOMIC DNA]</scope>
    <source>
        <strain evidence="3 4">DW002</strain>
    </source>
</reference>
<name>A0ABT5VVJ0_9BACT</name>
<feature type="transmembrane region" description="Helical" evidence="1">
    <location>
        <begin position="72"/>
        <end position="91"/>
    </location>
</feature>
<dbReference type="EMBL" id="JAKJSC010000004">
    <property type="protein sequence ID" value="MDE5419438.1"/>
    <property type="molecule type" value="Genomic_DNA"/>
</dbReference>
<keyword evidence="1" id="KW-1133">Transmembrane helix</keyword>
<evidence type="ECO:0000313" key="4">
    <source>
        <dbReference type="Proteomes" id="UP001528920"/>
    </source>
</evidence>
<evidence type="ECO:0000256" key="1">
    <source>
        <dbReference type="SAM" id="Phobius"/>
    </source>
</evidence>
<keyword evidence="1" id="KW-0472">Membrane</keyword>
<feature type="transmembrane region" description="Helical" evidence="1">
    <location>
        <begin position="97"/>
        <end position="115"/>
    </location>
</feature>
<keyword evidence="1" id="KW-0812">Transmembrane</keyword>
<dbReference type="Proteomes" id="UP001528920">
    <property type="component" value="Unassembled WGS sequence"/>
</dbReference>
<feature type="transmembrane region" description="Helical" evidence="1">
    <location>
        <begin position="122"/>
        <end position="144"/>
    </location>
</feature>
<feature type="transmembrane region" description="Helical" evidence="1">
    <location>
        <begin position="44"/>
        <end position="63"/>
    </location>
</feature>
<organism evidence="3 4">
    <name type="scientific">Paralabilibaculum antarcticum</name>
    <dbReference type="NCBI Taxonomy" id="2912572"/>
    <lineage>
        <taxon>Bacteria</taxon>
        <taxon>Pseudomonadati</taxon>
        <taxon>Bacteroidota</taxon>
        <taxon>Bacteroidia</taxon>
        <taxon>Marinilabiliales</taxon>
        <taxon>Marinifilaceae</taxon>
        <taxon>Paralabilibaculum</taxon>
    </lineage>
</organism>
<dbReference type="Pfam" id="PF04892">
    <property type="entry name" value="VanZ"/>
    <property type="match status" value="1"/>
</dbReference>
<gene>
    <name evidence="3" type="ORF">L3049_15685</name>
</gene>
<keyword evidence="4" id="KW-1185">Reference proteome</keyword>
<sequence>MSLFTSAREKKLWFYALLVWMAILSSLIFAYPLFRLLGNENSQALLFILCMGIIGTTIILHAFRRKLAQNDIVNVLGIVAVFLMLFLRLGLAERTHLIEYSVLTIFIHRALIVRYQDKHKGLYITILALLLSLIIGVFDEFIQVFIPNRVFDMTDFLFNGLAAGIAIGASLLWQWIKKMLF</sequence>